<reference evidence="1" key="1">
    <citation type="submission" date="2024-07" db="EMBL/GenBank/DDBJ databases">
        <authorList>
            <person name="Kim Y.J."/>
            <person name="Jeong J.Y."/>
        </authorList>
    </citation>
    <scope>NUCLEOTIDE SEQUENCE</scope>
    <source>
        <strain evidence="1">GIHE-MW2</strain>
    </source>
</reference>
<gene>
    <name evidence="1" type="ORF">ABWT76_001943</name>
</gene>
<proteinExistence type="predicted"/>
<dbReference type="AlphaFoldDB" id="A0AAU8JJW2"/>
<dbReference type="EMBL" id="CP159837">
    <property type="protein sequence ID" value="XCM39052.1"/>
    <property type="molecule type" value="Genomic_DNA"/>
</dbReference>
<evidence type="ECO:0000313" key="1">
    <source>
        <dbReference type="EMBL" id="XCM39052.1"/>
    </source>
</evidence>
<dbReference type="RefSeq" id="WP_054469355.1">
    <property type="nucleotide sequence ID" value="NZ_CP159837.1"/>
</dbReference>
<organism evidence="1">
    <name type="scientific">Planktothricoides raciborskii GIHE-MW2</name>
    <dbReference type="NCBI Taxonomy" id="2792601"/>
    <lineage>
        <taxon>Bacteria</taxon>
        <taxon>Bacillati</taxon>
        <taxon>Cyanobacteriota</taxon>
        <taxon>Cyanophyceae</taxon>
        <taxon>Oscillatoriophycideae</taxon>
        <taxon>Oscillatoriales</taxon>
        <taxon>Oscillatoriaceae</taxon>
        <taxon>Planktothricoides</taxon>
    </lineage>
</organism>
<accession>A0AAU8JJW2</accession>
<protein>
    <submittedName>
        <fullName evidence="1">Uncharacterized protein</fullName>
    </submittedName>
</protein>
<sequence length="163" mass="18726">MSYFLRVFCQSAEFLPSQEISEFIQNGYFFDEMPRLTVNPDVANTSESAWQSIHIHYQNGKRPIIIQRNVSDRLLQQEIQEITEKLNYSPGVSQNNQIIQHLRNTKQIIAFEIDFNGLTDAGWEMLDCLEAYLASKLTGIIYAPDDGFYDEKLQPILSLNGDG</sequence>
<name>A0AAU8JJW2_9CYAN</name>